<keyword evidence="12 13" id="KW-0624">Polysaccharide degradation</keyword>
<evidence type="ECO:0000256" key="3">
    <source>
        <dbReference type="ARBA" id="ARBA00004613"/>
    </source>
</evidence>
<keyword evidence="10" id="KW-0119">Carbohydrate metabolism</keyword>
<evidence type="ECO:0000256" key="7">
    <source>
        <dbReference type="ARBA" id="ARBA00022801"/>
    </source>
</evidence>
<evidence type="ECO:0000256" key="6">
    <source>
        <dbReference type="ARBA" id="ARBA00022729"/>
    </source>
</evidence>
<keyword evidence="8 13" id="KW-0136">Cellulose degradation</keyword>
<sequence>PPGKHKKTNIPFHKFKMYQRALLFSALLSAARAQQAGTLQAENHPTLNWQKCDASGSCAKVDGSVVLDANWRWTHSVDGSTNCYTGNTWNKELCPDNETCAKKCAVDGANYAGTYGITSTGDALTLKFVTGSNIGSRVYLMSDDETYQTFDLLNNEFTFDVDVSNLPCGLNGALYFTSMEADGGLSKYKGNKAGAKYGTGYCDSQCPRDIKFINGMANVEDWTPSNNDPNTGVGGMGACCPEMDIWEANSISSAYTPHPCDAVKQTMCKGDKCGGTYSSDRYAGPCDPDGCDFNAYRMGNTSFYGPGKMVDTKSKFTVVTQFVANGGSLSEIKRFYVQNGKVIANSASNVSGVAGNSITSDFCTAQKKTFGDKDIFAQHGGLTKMGDAMSAMVLILSLWDDHYASMLWLDSSYPTDANPSTPGVARGTCAKGAGDPNTVQSAHPDASVTFSNIKFGPIGSTFES</sequence>
<accession>A0A0F8U9V9</accession>
<evidence type="ECO:0000256" key="1">
    <source>
        <dbReference type="ARBA" id="ARBA00001641"/>
    </source>
</evidence>
<keyword evidence="9" id="KW-0325">Glycoprotein</keyword>
<dbReference type="Proteomes" id="UP000034291">
    <property type="component" value="Unassembled WGS sequence"/>
</dbReference>
<comment type="caution">
    <text evidence="15">The sequence shown here is derived from an EMBL/GenBank/DDBJ whole genome shotgun (WGS) entry which is preliminary data.</text>
</comment>
<comment type="similarity">
    <text evidence="4 13">Belongs to the glycosyl hydrolase 7 (cellulase C) family.</text>
</comment>
<dbReference type="CDD" id="cd07999">
    <property type="entry name" value="GH7_CBH_EG"/>
    <property type="match status" value="1"/>
</dbReference>
<evidence type="ECO:0000256" key="11">
    <source>
        <dbReference type="ARBA" id="ARBA00023295"/>
    </source>
</evidence>
<evidence type="ECO:0000256" key="2">
    <source>
        <dbReference type="ARBA" id="ARBA00002392"/>
    </source>
</evidence>
<keyword evidence="5" id="KW-0964">Secreted</keyword>
<dbReference type="OrthoDB" id="412382at2759"/>
<keyword evidence="11 13" id="KW-0326">Glycosidase</keyword>
<comment type="subcellular location">
    <subcellularLocation>
        <location evidence="3">Secreted</location>
    </subcellularLocation>
</comment>
<dbReference type="AlphaFoldDB" id="A0A0F8U9V9"/>
<evidence type="ECO:0000256" key="14">
    <source>
        <dbReference type="SAM" id="SignalP"/>
    </source>
</evidence>
<comment type="catalytic activity">
    <reaction evidence="1">
        <text>Hydrolysis of (1-&gt;4)-beta-D-glucosidic linkages in cellulose and cellotetraose, releasing cellobiose from the non-reducing ends of the chains.</text>
        <dbReference type="EC" id="3.2.1.91"/>
    </reaction>
</comment>
<reference evidence="15 16" key="1">
    <citation type="submission" date="2015-02" db="EMBL/GenBank/DDBJ databases">
        <title>Draft Genome Sequences of Two Closely-Related Aflatoxigenic Aspergillus Species Obtained from the Cote d'Ivoire.</title>
        <authorList>
            <person name="Moore G.G."/>
            <person name="Beltz S.B."/>
            <person name="Mack B.M."/>
        </authorList>
    </citation>
    <scope>NUCLEOTIDE SEQUENCE [LARGE SCALE GENOMIC DNA]</scope>
    <source>
        <strain evidence="15 16">SRRC1468</strain>
    </source>
</reference>
<dbReference type="PRINTS" id="PR00734">
    <property type="entry name" value="GLHYDRLASE7"/>
</dbReference>
<protein>
    <recommendedName>
        <fullName evidence="13">Glucanase</fullName>
        <ecNumber evidence="13">3.2.1.-</ecNumber>
    </recommendedName>
</protein>
<dbReference type="GO" id="GO:0030245">
    <property type="term" value="P:cellulose catabolic process"/>
    <property type="evidence" value="ECO:0007669"/>
    <property type="project" value="UniProtKB-KW"/>
</dbReference>
<comment type="function">
    <text evidence="2">The biological conversion of cellulose to glucose generally requires three types of hydrolytic enzymes: (1) Endoglucanases which cut internal beta-1,4-glucosidic bonds; (2) Exocellobiohydrolases that cut the disaccharide cellobiose from the non-reducing end of the cellulose polymer chain; (3) Beta-1,4-glucosidases which hydrolyze the cellobiose and other short cello-oligosaccharides to glucose.</text>
</comment>
<dbReference type="FunFam" id="2.70.100.10:FF:000001">
    <property type="entry name" value="Glucanase"/>
    <property type="match status" value="1"/>
</dbReference>
<keyword evidence="6 14" id="KW-0732">Signal</keyword>
<evidence type="ECO:0000256" key="12">
    <source>
        <dbReference type="ARBA" id="ARBA00023326"/>
    </source>
</evidence>
<evidence type="ECO:0000256" key="4">
    <source>
        <dbReference type="ARBA" id="ARBA00006044"/>
    </source>
</evidence>
<evidence type="ECO:0000256" key="10">
    <source>
        <dbReference type="ARBA" id="ARBA00023277"/>
    </source>
</evidence>
<keyword evidence="16" id="KW-1185">Reference proteome</keyword>
<feature type="signal peptide" evidence="14">
    <location>
        <begin position="1"/>
        <end position="33"/>
    </location>
</feature>
<dbReference type="InterPro" id="IPR037019">
    <property type="entry name" value="Glyco_hydro_7_sf"/>
</dbReference>
<dbReference type="SUPFAM" id="SSF49899">
    <property type="entry name" value="Concanavalin A-like lectins/glucanases"/>
    <property type="match status" value="1"/>
</dbReference>
<dbReference type="PANTHER" id="PTHR33753">
    <property type="entry name" value="1,4-BETA-D-GLUCAN CELLOBIOHYDROLASE B"/>
    <property type="match status" value="1"/>
</dbReference>
<evidence type="ECO:0000313" key="16">
    <source>
        <dbReference type="Proteomes" id="UP000034291"/>
    </source>
</evidence>
<dbReference type="Gene3D" id="2.70.100.10">
    <property type="entry name" value="Glycoside hydrolase, family 7, domain"/>
    <property type="match status" value="1"/>
</dbReference>
<proteinExistence type="inferred from homology"/>
<evidence type="ECO:0000256" key="9">
    <source>
        <dbReference type="ARBA" id="ARBA00023180"/>
    </source>
</evidence>
<dbReference type="EC" id="3.2.1.-" evidence="13"/>
<name>A0A0F8U9V9_9EURO</name>
<dbReference type="Pfam" id="PF00840">
    <property type="entry name" value="Glyco_hydro_7"/>
    <property type="match status" value="1"/>
</dbReference>
<keyword evidence="7 13" id="KW-0378">Hydrolase</keyword>
<organism evidence="15 16">
    <name type="scientific">Aspergillus rambellii</name>
    <dbReference type="NCBI Taxonomy" id="308745"/>
    <lineage>
        <taxon>Eukaryota</taxon>
        <taxon>Fungi</taxon>
        <taxon>Dikarya</taxon>
        <taxon>Ascomycota</taxon>
        <taxon>Pezizomycotina</taxon>
        <taxon>Eurotiomycetes</taxon>
        <taxon>Eurotiomycetidae</taxon>
        <taxon>Eurotiales</taxon>
        <taxon>Aspergillaceae</taxon>
        <taxon>Aspergillus</taxon>
        <taxon>Aspergillus subgen. Nidulantes</taxon>
    </lineage>
</organism>
<gene>
    <name evidence="15" type="ORF">ARAM_006956</name>
</gene>
<dbReference type="EMBL" id="JZBS01002987">
    <property type="protein sequence ID" value="KKK16539.1"/>
    <property type="molecule type" value="Genomic_DNA"/>
</dbReference>
<dbReference type="PANTHER" id="PTHR33753:SF6">
    <property type="entry name" value="1,4-BETA-D-GLUCAN CELLOBIOHYDROLASE A-RELATED"/>
    <property type="match status" value="1"/>
</dbReference>
<dbReference type="GO" id="GO:0005576">
    <property type="term" value="C:extracellular region"/>
    <property type="evidence" value="ECO:0007669"/>
    <property type="project" value="UniProtKB-SubCell"/>
</dbReference>
<evidence type="ECO:0000256" key="13">
    <source>
        <dbReference type="RuleBase" id="RU361164"/>
    </source>
</evidence>
<dbReference type="STRING" id="308745.A0A0F8U9V9"/>
<feature type="chain" id="PRO_5002528718" description="Glucanase" evidence="14">
    <location>
        <begin position="34"/>
        <end position="464"/>
    </location>
</feature>
<dbReference type="GO" id="GO:0016162">
    <property type="term" value="F:cellulose 1,4-beta-cellobiosidase activity"/>
    <property type="evidence" value="ECO:0007669"/>
    <property type="project" value="UniProtKB-EC"/>
</dbReference>
<feature type="non-terminal residue" evidence="15">
    <location>
        <position position="1"/>
    </location>
</feature>
<evidence type="ECO:0000256" key="5">
    <source>
        <dbReference type="ARBA" id="ARBA00022525"/>
    </source>
</evidence>
<evidence type="ECO:0000256" key="8">
    <source>
        <dbReference type="ARBA" id="ARBA00023001"/>
    </source>
</evidence>
<dbReference type="InterPro" id="IPR001722">
    <property type="entry name" value="Glyco_hydro_7"/>
</dbReference>
<evidence type="ECO:0000313" key="15">
    <source>
        <dbReference type="EMBL" id="KKK16539.1"/>
    </source>
</evidence>
<dbReference type="InterPro" id="IPR013320">
    <property type="entry name" value="ConA-like_dom_sf"/>
</dbReference>